<dbReference type="KEGG" id="pco:PHACADRAFT_260381"/>
<dbReference type="HOGENOM" id="CLU_2622824_0_0_1"/>
<dbReference type="RefSeq" id="XP_007398514.1">
    <property type="nucleotide sequence ID" value="XM_007398452.1"/>
</dbReference>
<gene>
    <name evidence="1" type="ORF">PHACADRAFT_260381</name>
</gene>
<sequence length="78" mass="8413">MTLHILTLSGFAVTGDFSAIGVSVAICIRDDTFSPCARDHRRPVHSLLTASLHLPIAGAPQAHRNIRSGRTWNSCFAV</sequence>
<proteinExistence type="predicted"/>
<reference evidence="1 2" key="1">
    <citation type="journal article" date="2012" name="BMC Genomics">
        <title>Comparative genomics of the white-rot fungi, Phanerochaete carnosa and P. chrysosporium, to elucidate the genetic basis of the distinct wood types they colonize.</title>
        <authorList>
            <person name="Suzuki H."/>
            <person name="MacDonald J."/>
            <person name="Syed K."/>
            <person name="Salamov A."/>
            <person name="Hori C."/>
            <person name="Aerts A."/>
            <person name="Henrissat B."/>
            <person name="Wiebenga A."/>
            <person name="vanKuyk P.A."/>
            <person name="Barry K."/>
            <person name="Lindquist E."/>
            <person name="LaButti K."/>
            <person name="Lapidus A."/>
            <person name="Lucas S."/>
            <person name="Coutinho P."/>
            <person name="Gong Y."/>
            <person name="Samejima M."/>
            <person name="Mahadevan R."/>
            <person name="Abou-Zaid M."/>
            <person name="de Vries R.P."/>
            <person name="Igarashi K."/>
            <person name="Yadav J.S."/>
            <person name="Grigoriev I.V."/>
            <person name="Master E.R."/>
        </authorList>
    </citation>
    <scope>NUCLEOTIDE SEQUENCE [LARGE SCALE GENOMIC DNA]</scope>
    <source>
        <strain evidence="1 2">HHB-10118-sp</strain>
    </source>
</reference>
<dbReference type="InParanoid" id="K5WTU7"/>
<dbReference type="EMBL" id="JH930474">
    <property type="protein sequence ID" value="EKM53837.1"/>
    <property type="molecule type" value="Genomic_DNA"/>
</dbReference>
<keyword evidence="2" id="KW-1185">Reference proteome</keyword>
<evidence type="ECO:0000313" key="2">
    <source>
        <dbReference type="Proteomes" id="UP000008370"/>
    </source>
</evidence>
<evidence type="ECO:0000313" key="1">
    <source>
        <dbReference type="EMBL" id="EKM53837.1"/>
    </source>
</evidence>
<dbReference type="Proteomes" id="UP000008370">
    <property type="component" value="Unassembled WGS sequence"/>
</dbReference>
<protein>
    <submittedName>
        <fullName evidence="1">Uncharacterized protein</fullName>
    </submittedName>
</protein>
<dbReference type="GeneID" id="18917720"/>
<name>K5WTU7_PHACS</name>
<dbReference type="AlphaFoldDB" id="K5WTU7"/>
<accession>K5WTU7</accession>
<organism evidence="1 2">
    <name type="scientific">Phanerochaete carnosa (strain HHB-10118-sp)</name>
    <name type="common">White-rot fungus</name>
    <name type="synonym">Peniophora carnosa</name>
    <dbReference type="NCBI Taxonomy" id="650164"/>
    <lineage>
        <taxon>Eukaryota</taxon>
        <taxon>Fungi</taxon>
        <taxon>Dikarya</taxon>
        <taxon>Basidiomycota</taxon>
        <taxon>Agaricomycotina</taxon>
        <taxon>Agaricomycetes</taxon>
        <taxon>Polyporales</taxon>
        <taxon>Phanerochaetaceae</taxon>
        <taxon>Phanerochaete</taxon>
    </lineage>
</organism>